<dbReference type="Pfam" id="PF11518">
    <property type="entry name" value="DUF3221"/>
    <property type="match status" value="1"/>
</dbReference>
<evidence type="ECO:0000313" key="2">
    <source>
        <dbReference type="EMBL" id="WDV08621.1"/>
    </source>
</evidence>
<dbReference type="AlphaFoldDB" id="A0AAJ5UT32"/>
<dbReference type="Proteomes" id="UP001219585">
    <property type="component" value="Chromosome"/>
</dbReference>
<gene>
    <name evidence="2" type="ORF">OU989_09140</name>
</gene>
<name>A0AAJ5UT32_9BACI</name>
<evidence type="ECO:0000313" key="3">
    <source>
        <dbReference type="Proteomes" id="UP001219585"/>
    </source>
</evidence>
<dbReference type="RefSeq" id="WP_274796827.1">
    <property type="nucleotide sequence ID" value="NZ_CP113527.1"/>
</dbReference>
<protein>
    <submittedName>
        <fullName evidence="2">DUF3221 domain-containing protein</fullName>
    </submittedName>
</protein>
<evidence type="ECO:0000256" key="1">
    <source>
        <dbReference type="SAM" id="SignalP"/>
    </source>
</evidence>
<dbReference type="KEGG" id="liu:OU989_09140"/>
<organism evidence="2 3">
    <name type="scientific">Lysinibacillus irui</name>
    <dbReference type="NCBI Taxonomy" id="2998077"/>
    <lineage>
        <taxon>Bacteria</taxon>
        <taxon>Bacillati</taxon>
        <taxon>Bacillota</taxon>
        <taxon>Bacilli</taxon>
        <taxon>Bacillales</taxon>
        <taxon>Bacillaceae</taxon>
        <taxon>Lysinibacillus</taxon>
    </lineage>
</organism>
<sequence length="125" mass="13872">MRKLSSMILLLFLSLSLWGCAGKNNEPNIVDEASSNDRERVADIEGIIIDKTEKSITVVWNVAEKDLALSKREILELAMPNAFIVSYSDTSDFTIGDRVAIWTTGTYLESYPAQGTATTIQLIEK</sequence>
<dbReference type="InterPro" id="IPR021598">
    <property type="entry name" value="DUF3221"/>
</dbReference>
<feature type="signal peptide" evidence="1">
    <location>
        <begin position="1"/>
        <end position="21"/>
    </location>
</feature>
<dbReference type="Gene3D" id="2.40.50.140">
    <property type="entry name" value="Nucleic acid-binding proteins"/>
    <property type="match status" value="1"/>
</dbReference>
<accession>A0AAJ5UT32</accession>
<dbReference type="EMBL" id="CP113527">
    <property type="protein sequence ID" value="WDV08621.1"/>
    <property type="molecule type" value="Genomic_DNA"/>
</dbReference>
<reference evidence="2" key="1">
    <citation type="submission" date="2022-11" db="EMBL/GenBank/DDBJ databases">
        <title>Lysinibacillus irui.</title>
        <authorList>
            <person name="Akintayo S.O."/>
        </authorList>
    </citation>
    <scope>NUCLEOTIDE SEQUENCE</scope>
    <source>
        <strain evidence="2">IRB4-01</strain>
    </source>
</reference>
<feature type="chain" id="PRO_5042506002" evidence="1">
    <location>
        <begin position="22"/>
        <end position="125"/>
    </location>
</feature>
<proteinExistence type="predicted"/>
<dbReference type="InterPro" id="IPR012340">
    <property type="entry name" value="NA-bd_OB-fold"/>
</dbReference>
<keyword evidence="1" id="KW-0732">Signal</keyword>